<evidence type="ECO:0000313" key="2">
    <source>
        <dbReference type="Proteomes" id="UP001642260"/>
    </source>
</evidence>
<dbReference type="Proteomes" id="UP001642260">
    <property type="component" value="Unassembled WGS sequence"/>
</dbReference>
<accession>A0ABC8L7J7</accession>
<dbReference type="EMBL" id="CAKOAT010462931">
    <property type="protein sequence ID" value="CAH8375979.1"/>
    <property type="molecule type" value="Genomic_DNA"/>
</dbReference>
<keyword evidence="2" id="KW-1185">Reference proteome</keyword>
<evidence type="ECO:0000313" key="1">
    <source>
        <dbReference type="EMBL" id="CAH8375979.1"/>
    </source>
</evidence>
<proteinExistence type="predicted"/>
<comment type="caution">
    <text evidence="1">The sequence shown here is derived from an EMBL/GenBank/DDBJ whole genome shotgun (WGS) entry which is preliminary data.</text>
</comment>
<protein>
    <submittedName>
        <fullName evidence="1">Uncharacterized protein</fullName>
    </submittedName>
</protein>
<gene>
    <name evidence="1" type="ORF">ERUC_LOCUS32273</name>
</gene>
<reference evidence="1 2" key="1">
    <citation type="submission" date="2022-03" db="EMBL/GenBank/DDBJ databases">
        <authorList>
            <person name="Macdonald S."/>
            <person name="Ahmed S."/>
            <person name="Newling K."/>
        </authorList>
    </citation>
    <scope>NUCLEOTIDE SEQUENCE [LARGE SCALE GENOMIC DNA]</scope>
</reference>
<organism evidence="1 2">
    <name type="scientific">Eruca vesicaria subsp. sativa</name>
    <name type="common">Garden rocket</name>
    <name type="synonym">Eruca sativa</name>
    <dbReference type="NCBI Taxonomy" id="29727"/>
    <lineage>
        <taxon>Eukaryota</taxon>
        <taxon>Viridiplantae</taxon>
        <taxon>Streptophyta</taxon>
        <taxon>Embryophyta</taxon>
        <taxon>Tracheophyta</taxon>
        <taxon>Spermatophyta</taxon>
        <taxon>Magnoliopsida</taxon>
        <taxon>eudicotyledons</taxon>
        <taxon>Gunneridae</taxon>
        <taxon>Pentapetalae</taxon>
        <taxon>rosids</taxon>
        <taxon>malvids</taxon>
        <taxon>Brassicales</taxon>
        <taxon>Brassicaceae</taxon>
        <taxon>Brassiceae</taxon>
        <taxon>Eruca</taxon>
    </lineage>
</organism>
<name>A0ABC8L7J7_ERUVS</name>
<sequence length="62" mass="7129">MGSMFRGNRLNKEEMEVVMNKAKEIIIERLCLFTFSSVITSQDLMWLLPEGETAVDTARSNF</sequence>
<dbReference type="AlphaFoldDB" id="A0ABC8L7J7"/>